<accession>R4TLE9</accession>
<protein>
    <submittedName>
        <fullName evidence="1">Uncharacterized protein</fullName>
    </submittedName>
</protein>
<dbReference type="RefSeq" id="YP_008059390.1">
    <property type="nucleotide sequence ID" value="NC_021328.1"/>
</dbReference>
<dbReference type="KEGG" id="vg:16194020"/>
<proteinExistence type="predicted"/>
<dbReference type="InterPro" id="IPR057895">
    <property type="entry name" value="Mom"/>
</dbReference>
<gene>
    <name evidence="1" type="primary">215</name>
    <name evidence="1" type="ORF">HGTV1_215</name>
</gene>
<evidence type="ECO:0000313" key="2">
    <source>
        <dbReference type="Proteomes" id="UP000202786"/>
    </source>
</evidence>
<dbReference type="EMBL" id="KC292026">
    <property type="protein sequence ID" value="AGM11512.1"/>
    <property type="molecule type" value="Genomic_DNA"/>
</dbReference>
<evidence type="ECO:0000313" key="1">
    <source>
        <dbReference type="EMBL" id="AGM11512.1"/>
    </source>
</evidence>
<dbReference type="OrthoDB" id="14132at10239"/>
<reference evidence="1 2" key="1">
    <citation type="submission" date="2012-12" db="EMBL/GenBank/DDBJ databases">
        <authorList>
            <person name="Sencilo A."/>
            <person name="Jacobs-Sera D."/>
            <person name="Russell D.A."/>
            <person name="Ko C."/>
            <person name="Atanasova N."/>
            <person name="Osterlund E."/>
            <person name="Oksanen H.M."/>
            <person name="Bamford D.H."/>
            <person name="Hatfull G.F."/>
            <person name="Roine E."/>
            <person name="Hendrix R.W."/>
        </authorList>
    </citation>
    <scope>NUCLEOTIDE SEQUENCE [LARGE SCALE GENOMIC DNA]</scope>
</reference>
<dbReference type="Pfam" id="PF25680">
    <property type="entry name" value="Mom"/>
    <property type="match status" value="1"/>
</dbReference>
<sequence length="224" mass="25875">MELKDLEVRKMNSSKGRDFILEHHYSGSCHGGPMCWGLYEQVDEEDARGKEYSERLVGVCAFATPISENVRRSIWRDDVAEEMKNHVTELHRLVTLDECPKNTETWFISRALKGLKDYKEKYKAVISFADSTEGHAGTIYQASNAIYYGRTGENTFYRDGDGNLRAPRQNGVNISKKEARERGWTPEKRKAKHRYLFLLPDAYESKDDVRELLDVPEQDYPEGL</sequence>
<organism evidence="1 2">
    <name type="scientific">Halogranum tailed virus 1</name>
    <dbReference type="NCBI Taxonomy" id="1273749"/>
    <lineage>
        <taxon>Viruses</taxon>
        <taxon>Duplodnaviria</taxon>
        <taxon>Heunggongvirae</taxon>
        <taxon>Uroviricota</taxon>
        <taxon>Caudoviricetes</taxon>
        <taxon>Thumleimavirales</taxon>
        <taxon>Halomagnusviridae</taxon>
        <taxon>Hagravirus</taxon>
        <taxon>Hagravirus capitaneum</taxon>
        <taxon>Hagravirus HGTV1</taxon>
    </lineage>
</organism>
<dbReference type="Proteomes" id="UP000202786">
    <property type="component" value="Segment"/>
</dbReference>
<name>R4TLE9_9CAUD</name>
<dbReference type="GeneID" id="16194020"/>
<keyword evidence="2" id="KW-1185">Reference proteome</keyword>